<dbReference type="PANTHER" id="PTHR46046">
    <property type="entry name" value="PEPTIDYLPROLYL ISOMERASE"/>
    <property type="match status" value="1"/>
</dbReference>
<gene>
    <name evidence="5" type="ORF">ALAG00032_LOCUS15137</name>
</gene>
<dbReference type="Pfam" id="PF00254">
    <property type="entry name" value="FKBP_C"/>
    <property type="match status" value="1"/>
</dbReference>
<dbReference type="InterPro" id="IPR003347">
    <property type="entry name" value="JmjC_dom"/>
</dbReference>
<dbReference type="InterPro" id="IPR001179">
    <property type="entry name" value="PPIase_FKBP_dom"/>
</dbReference>
<dbReference type="GO" id="GO:0003755">
    <property type="term" value="F:peptidyl-prolyl cis-trans isomerase activity"/>
    <property type="evidence" value="ECO:0007669"/>
    <property type="project" value="UniProtKB-KW"/>
</dbReference>
<evidence type="ECO:0000259" key="4">
    <source>
        <dbReference type="PROSITE" id="PS51184"/>
    </source>
</evidence>
<sequence length="511" mass="57414">MFPRDLLWRPPRSINETEIELLYKRNSKENKSFAKNGSRVRIHYTGRLVHSGCVFDGSRSKNGGVPFEFTVGDGSVVPGMDDAVRAISLGEACRARVPPSRGYGQNGVHRLIPCNTAIIFDVILLGIDNQEVSAEEAQLATVNFLQDDGFSIEVIQRFKAPPELQAFVQLYKKLKDQKTAWLSALKGSREVPNYQGKRWVGLSNVGSEGLCVLDSTFLDCSWSRLRETWTWDFLQAPGWPKENLVLAKLKAPIRPDENLNDIAIVETTISSFVKYMLKIDPFDEEVPRFYVNGWQPSEFKVFGNDQSLKIPIVEDLTLSHMTDFEIEVNALLFGRDDKKAVSRACANAQANSDKLNKVFIGPAGATTRLHQDNHGAHARLTMLKGSKLYIAFHPQDAPNLYPPSASYIAENQTPRTASSTSHYSPIDPLNPNLDKYPNYKHATPYLALLTEGESLLLPKNWWHCAYSLSPSITVMRNFWSSSNIDDLIQLQKRELEMKLRALKAAGLLRTS</sequence>
<feature type="domain" description="JmjC" evidence="4">
    <location>
        <begin position="299"/>
        <end position="495"/>
    </location>
</feature>
<name>A0A7S3K446_9STRA</name>
<dbReference type="SUPFAM" id="SSF54534">
    <property type="entry name" value="FKBP-like"/>
    <property type="match status" value="1"/>
</dbReference>
<dbReference type="InterPro" id="IPR041667">
    <property type="entry name" value="Cupin_8"/>
</dbReference>
<evidence type="ECO:0000259" key="3">
    <source>
        <dbReference type="PROSITE" id="PS50059"/>
    </source>
</evidence>
<dbReference type="AlphaFoldDB" id="A0A7S3K446"/>
<dbReference type="GO" id="GO:0005783">
    <property type="term" value="C:endoplasmic reticulum"/>
    <property type="evidence" value="ECO:0007669"/>
    <property type="project" value="TreeGrafter"/>
</dbReference>
<accession>A0A7S3K446</accession>
<dbReference type="Pfam" id="PF13621">
    <property type="entry name" value="Cupin_8"/>
    <property type="match status" value="1"/>
</dbReference>
<evidence type="ECO:0000313" key="5">
    <source>
        <dbReference type="EMBL" id="CAE0374334.1"/>
    </source>
</evidence>
<evidence type="ECO:0000256" key="1">
    <source>
        <dbReference type="ARBA" id="ARBA00022737"/>
    </source>
</evidence>
<dbReference type="InterPro" id="IPR046357">
    <property type="entry name" value="PPIase_dom_sf"/>
</dbReference>
<protein>
    <recommendedName>
        <fullName evidence="2">peptidylprolyl isomerase</fullName>
        <ecNumber evidence="2">5.2.1.8</ecNumber>
    </recommendedName>
</protein>
<keyword evidence="2" id="KW-0413">Isomerase</keyword>
<organism evidence="5">
    <name type="scientific">Aureoumbra lagunensis</name>
    <dbReference type="NCBI Taxonomy" id="44058"/>
    <lineage>
        <taxon>Eukaryota</taxon>
        <taxon>Sar</taxon>
        <taxon>Stramenopiles</taxon>
        <taxon>Ochrophyta</taxon>
        <taxon>Pelagophyceae</taxon>
        <taxon>Pelagomonadales</taxon>
        <taxon>Aureoumbra</taxon>
    </lineage>
</organism>
<dbReference type="SMART" id="SM00558">
    <property type="entry name" value="JmjC"/>
    <property type="match status" value="1"/>
</dbReference>
<proteinExistence type="predicted"/>
<keyword evidence="2" id="KW-0697">Rotamase</keyword>
<dbReference type="InterPro" id="IPR051989">
    <property type="entry name" value="FKBP-like_isomerase"/>
</dbReference>
<reference evidence="5" key="1">
    <citation type="submission" date="2021-01" db="EMBL/GenBank/DDBJ databases">
        <authorList>
            <person name="Corre E."/>
            <person name="Pelletier E."/>
            <person name="Niang G."/>
            <person name="Scheremetjew M."/>
            <person name="Finn R."/>
            <person name="Kale V."/>
            <person name="Holt S."/>
            <person name="Cochrane G."/>
            <person name="Meng A."/>
            <person name="Brown T."/>
            <person name="Cohen L."/>
        </authorList>
    </citation>
    <scope>NUCLEOTIDE SEQUENCE</scope>
    <source>
        <strain evidence="5">CCMP1510</strain>
    </source>
</reference>
<dbReference type="SUPFAM" id="SSF51197">
    <property type="entry name" value="Clavaminate synthase-like"/>
    <property type="match status" value="1"/>
</dbReference>
<feature type="domain" description="PPIase FKBP-type" evidence="3">
    <location>
        <begin position="37"/>
        <end position="128"/>
    </location>
</feature>
<dbReference type="EC" id="5.2.1.8" evidence="2"/>
<evidence type="ECO:0000256" key="2">
    <source>
        <dbReference type="PROSITE-ProRule" id="PRU00277"/>
    </source>
</evidence>
<dbReference type="EMBL" id="HBIJ01023044">
    <property type="protein sequence ID" value="CAE0374334.1"/>
    <property type="molecule type" value="Transcribed_RNA"/>
</dbReference>
<dbReference type="Gene3D" id="3.10.50.40">
    <property type="match status" value="1"/>
</dbReference>
<dbReference type="InterPro" id="IPR014710">
    <property type="entry name" value="RmlC-like_jellyroll"/>
</dbReference>
<dbReference type="PROSITE" id="PS51184">
    <property type="entry name" value="JMJC"/>
    <property type="match status" value="1"/>
</dbReference>
<dbReference type="PROSITE" id="PS50059">
    <property type="entry name" value="FKBP_PPIASE"/>
    <property type="match status" value="1"/>
</dbReference>
<dbReference type="Gene3D" id="2.60.120.10">
    <property type="entry name" value="Jelly Rolls"/>
    <property type="match status" value="1"/>
</dbReference>
<dbReference type="PANTHER" id="PTHR46046:SF5">
    <property type="entry name" value="PEPTIDYLPROLYL ISOMERASE"/>
    <property type="match status" value="1"/>
</dbReference>
<comment type="catalytic activity">
    <reaction evidence="2">
        <text>[protein]-peptidylproline (omega=180) = [protein]-peptidylproline (omega=0)</text>
        <dbReference type="Rhea" id="RHEA:16237"/>
        <dbReference type="Rhea" id="RHEA-COMP:10747"/>
        <dbReference type="Rhea" id="RHEA-COMP:10748"/>
        <dbReference type="ChEBI" id="CHEBI:83833"/>
        <dbReference type="ChEBI" id="CHEBI:83834"/>
        <dbReference type="EC" id="5.2.1.8"/>
    </reaction>
</comment>
<keyword evidence="1" id="KW-0677">Repeat</keyword>